<keyword evidence="3" id="KW-1185">Reference proteome</keyword>
<evidence type="ECO:0000313" key="3">
    <source>
        <dbReference type="Proteomes" id="UP000652176"/>
    </source>
</evidence>
<dbReference type="Proteomes" id="UP000652176">
    <property type="component" value="Unassembled WGS sequence"/>
</dbReference>
<accession>A0ABR9D6P0</accession>
<dbReference type="InterPro" id="IPR051396">
    <property type="entry name" value="Bact_Antivir_Def_Nuclease"/>
</dbReference>
<dbReference type="InterPro" id="IPR003959">
    <property type="entry name" value="ATPase_AAA_core"/>
</dbReference>
<dbReference type="Pfam" id="PF13304">
    <property type="entry name" value="AAA_21"/>
    <property type="match status" value="1"/>
</dbReference>
<proteinExistence type="predicted"/>
<sequence>MKLLNLTLDGSYKGLSNQSFDFSVADGNVIAFVGLNGSGKSQLLELIAEFFAYVERALRKDFKVRKSFPFTVSVEYELRSFHAVEPNLIYVYRITIHKSGNIALHIYDRSNGWKEWGFDNAVIPMHVVGYSSGLNENIQRSFLKNAVQYFDVMKVRADRRQRLAAKLDERGIANINRFYAARYSGIFDKSLSSDDSDLDYQSLIEKDTRLPANIFLDYDCNALLMASLSILDKDELKSLFSEIPYCYPQSFTIQYDLRKVPIEQDSISDIRQLIRIAGPDSLDGIGRRTSNNEYELYELPYLTGNIIFDFSKPGLLEKLRENYYSEPLSFFEKIYKLQLLGVKNWQSSDKKNLRNDTFDGNVKKPLKTKLPLSVIQLKLSDGRKCIDFDDLSDGEAQLIQTIGAARVFRDEPTLFLFDEPETHLNPAWRTNFHKHLSLALNKPNQQNQAIQMLLSTHSPFLVSSLQNENVFRFERMDDGSIIMDSVTSQTYGASFEVLIKQFFGLKSLISQTAVDEIKKHLEAGDDSAARQWIVENIGDSMEKAYLLRKLKV</sequence>
<dbReference type="InterPro" id="IPR003593">
    <property type="entry name" value="AAA+_ATPase"/>
</dbReference>
<dbReference type="PANTHER" id="PTHR43581">
    <property type="entry name" value="ATP/GTP PHOSPHATASE"/>
    <property type="match status" value="1"/>
</dbReference>
<comment type="caution">
    <text evidence="2">The sequence shown here is derived from an EMBL/GenBank/DDBJ whole genome shotgun (WGS) entry which is preliminary data.</text>
</comment>
<feature type="domain" description="AAA+ ATPase" evidence="1">
    <location>
        <begin position="26"/>
        <end position="477"/>
    </location>
</feature>
<evidence type="ECO:0000259" key="1">
    <source>
        <dbReference type="SMART" id="SM00382"/>
    </source>
</evidence>
<dbReference type="SUPFAM" id="SSF52540">
    <property type="entry name" value="P-loop containing nucleoside triphosphate hydrolases"/>
    <property type="match status" value="1"/>
</dbReference>
<dbReference type="PANTHER" id="PTHR43581:SF2">
    <property type="entry name" value="EXCINUCLEASE ATPASE SUBUNIT"/>
    <property type="match status" value="1"/>
</dbReference>
<name>A0ABR9D6P0_9GAMM</name>
<dbReference type="InterPro" id="IPR027417">
    <property type="entry name" value="P-loop_NTPase"/>
</dbReference>
<dbReference type="EMBL" id="JACXSS010000001">
    <property type="protein sequence ID" value="MBD9358768.1"/>
    <property type="molecule type" value="Genomic_DNA"/>
</dbReference>
<reference evidence="2 3" key="1">
    <citation type="submission" date="2020-09" db="EMBL/GenBank/DDBJ databases">
        <title>Methylomonas albis sp. nov. and Methylomonas fluvii sp. nov.: Two cold-adapted methanotrophs from the River Elbe and an amended description of Methylovulum psychrotolerans strain Eb1.</title>
        <authorList>
            <person name="Bussmann I.K."/>
            <person name="Klings K.-W."/>
            <person name="Warnstedt J."/>
            <person name="Hoppert M."/>
            <person name="Saborowski A."/>
            <person name="Horn F."/>
            <person name="Liebner S."/>
        </authorList>
    </citation>
    <scope>NUCLEOTIDE SEQUENCE [LARGE SCALE GENOMIC DNA]</scope>
    <source>
        <strain evidence="2 3">EbA</strain>
    </source>
</reference>
<dbReference type="SMART" id="SM00382">
    <property type="entry name" value="AAA"/>
    <property type="match status" value="1"/>
</dbReference>
<organism evidence="2 3">
    <name type="scientific">Methylomonas albis</name>
    <dbReference type="NCBI Taxonomy" id="1854563"/>
    <lineage>
        <taxon>Bacteria</taxon>
        <taxon>Pseudomonadati</taxon>
        <taxon>Pseudomonadota</taxon>
        <taxon>Gammaproteobacteria</taxon>
        <taxon>Methylococcales</taxon>
        <taxon>Methylococcaceae</taxon>
        <taxon>Methylomonas</taxon>
    </lineage>
</organism>
<evidence type="ECO:0000313" key="2">
    <source>
        <dbReference type="EMBL" id="MBD9358768.1"/>
    </source>
</evidence>
<dbReference type="RefSeq" id="WP_192376963.1">
    <property type="nucleotide sequence ID" value="NZ_CAJHIV010000001.1"/>
</dbReference>
<protein>
    <submittedName>
        <fullName evidence="2">AAA family ATPase</fullName>
    </submittedName>
</protein>
<gene>
    <name evidence="2" type="ORF">IE877_23330</name>
</gene>
<dbReference type="Gene3D" id="3.40.50.300">
    <property type="entry name" value="P-loop containing nucleotide triphosphate hydrolases"/>
    <property type="match status" value="1"/>
</dbReference>